<comment type="caution">
    <text evidence="2">The sequence shown here is derived from an EMBL/GenBank/DDBJ whole genome shotgun (WGS) entry which is preliminary data.</text>
</comment>
<dbReference type="EMBL" id="JACAGC010000006">
    <property type="protein sequence ID" value="KAF6361756.1"/>
    <property type="molecule type" value="Genomic_DNA"/>
</dbReference>
<protein>
    <submittedName>
        <fullName evidence="2">Uncharacterized protein</fullName>
    </submittedName>
</protein>
<organism evidence="2 3">
    <name type="scientific">Rhinolophus ferrumequinum</name>
    <name type="common">Greater horseshoe bat</name>
    <dbReference type="NCBI Taxonomy" id="59479"/>
    <lineage>
        <taxon>Eukaryota</taxon>
        <taxon>Metazoa</taxon>
        <taxon>Chordata</taxon>
        <taxon>Craniata</taxon>
        <taxon>Vertebrata</taxon>
        <taxon>Euteleostomi</taxon>
        <taxon>Mammalia</taxon>
        <taxon>Eutheria</taxon>
        <taxon>Laurasiatheria</taxon>
        <taxon>Chiroptera</taxon>
        <taxon>Yinpterochiroptera</taxon>
        <taxon>Rhinolophoidea</taxon>
        <taxon>Rhinolophidae</taxon>
        <taxon>Rhinolophinae</taxon>
        <taxon>Rhinolophus</taxon>
    </lineage>
</organism>
<evidence type="ECO:0000313" key="2">
    <source>
        <dbReference type="EMBL" id="KAF6361756.1"/>
    </source>
</evidence>
<proteinExistence type="predicted"/>
<feature type="compositionally biased region" description="Polar residues" evidence="1">
    <location>
        <begin position="116"/>
        <end position="129"/>
    </location>
</feature>
<evidence type="ECO:0000313" key="3">
    <source>
        <dbReference type="Proteomes" id="UP000585614"/>
    </source>
</evidence>
<gene>
    <name evidence="2" type="ORF">mRhiFer1_009981</name>
</gene>
<sequence length="144" mass="16575">MKNIKMTHIKLLEMKTTMSKMKSILCGCLRQLLKWLQLSHLLVLRPCVFLSLECELEVQTCFYWVKSKVMGISRIRVQKTDFQDILFQHSDTSHLLALIKQAAWWTGAHGKVLRGPQSSSPQLTESCHQPYSELGDGCSPQRDR</sequence>
<evidence type="ECO:0000256" key="1">
    <source>
        <dbReference type="SAM" id="MobiDB-lite"/>
    </source>
</evidence>
<feature type="region of interest" description="Disordered" evidence="1">
    <location>
        <begin position="115"/>
        <end position="144"/>
    </location>
</feature>
<dbReference type="Proteomes" id="UP000585614">
    <property type="component" value="Unassembled WGS sequence"/>
</dbReference>
<accession>A0A7J7YJC3</accession>
<reference evidence="2 3" key="1">
    <citation type="journal article" date="2020" name="Nature">
        <title>Six reference-quality genomes reveal evolution of bat adaptations.</title>
        <authorList>
            <person name="Jebb D."/>
            <person name="Huang Z."/>
            <person name="Pippel M."/>
            <person name="Hughes G.M."/>
            <person name="Lavrichenko K."/>
            <person name="Devanna P."/>
            <person name="Winkler S."/>
            <person name="Jermiin L.S."/>
            <person name="Skirmuntt E.C."/>
            <person name="Katzourakis A."/>
            <person name="Burkitt-Gray L."/>
            <person name="Ray D.A."/>
            <person name="Sullivan K.A.M."/>
            <person name="Roscito J.G."/>
            <person name="Kirilenko B.M."/>
            <person name="Davalos L.M."/>
            <person name="Corthals A.P."/>
            <person name="Power M.L."/>
            <person name="Jones G."/>
            <person name="Ransome R.D."/>
            <person name="Dechmann D.K.N."/>
            <person name="Locatelli A.G."/>
            <person name="Puechmaille S.J."/>
            <person name="Fedrigo O."/>
            <person name="Jarvis E.D."/>
            <person name="Hiller M."/>
            <person name="Vernes S.C."/>
            <person name="Myers E.W."/>
            <person name="Teeling E.C."/>
        </authorList>
    </citation>
    <scope>NUCLEOTIDE SEQUENCE [LARGE SCALE GENOMIC DNA]</scope>
    <source>
        <strain evidence="2">MRhiFer1</strain>
        <tissue evidence="2">Lung</tissue>
    </source>
</reference>
<dbReference type="AlphaFoldDB" id="A0A7J7YJC3"/>
<name>A0A7J7YJC3_RHIFE</name>